<accession>A0A2K9BTW7</accession>
<dbReference type="Proteomes" id="UP000232491">
    <property type="component" value="Chromosome"/>
</dbReference>
<sequence length="170" mass="19231">MPTSLAKSVLHTLALGLPEVDSKQPLTTGRLRRASLLSCAQHHTAKVVIIQPACPLIKGVWVLFPHSNRGNALNMLTLYAGVSKTFTPPHTGESTYCMHMHYHLFKGERQRSGPRHRESTANCPMLLCKRCQYVQHTPCRRISSPPLSTRHAARSRFPLPSNRRHYRHRA</sequence>
<evidence type="ECO:0000313" key="2">
    <source>
        <dbReference type="EMBL" id="AUE02165.1"/>
    </source>
</evidence>
<dbReference type="AlphaFoldDB" id="A0A2K9BTW7"/>
<gene>
    <name evidence="2" type="ORF">BB215W447A_0126</name>
</gene>
<proteinExistence type="predicted"/>
<evidence type="ECO:0000313" key="3">
    <source>
        <dbReference type="Proteomes" id="UP000232491"/>
    </source>
</evidence>
<reference evidence="2 3" key="1">
    <citation type="submission" date="2017-05" db="EMBL/GenBank/DDBJ databases">
        <title>Comparative genomics and methylome analysis of the gut commensal Bifidobacterium breve.</title>
        <authorList>
            <person name="Bottacini F."/>
            <person name="Morrissey R."/>
            <person name="Roberts R.J."/>
            <person name="James K."/>
            <person name="van Breen J."/>
            <person name="Egan M."/>
            <person name="Lambert J."/>
            <person name="van Limpt K."/>
            <person name="Stanton C."/>
            <person name="Knol J."/>
            <person name="O' Connell Motherway M."/>
            <person name="van Sinderen D."/>
        </authorList>
    </citation>
    <scope>NUCLEOTIDE SEQUENCE [LARGE SCALE GENOMIC DNA]</scope>
    <source>
        <strain evidence="2 3">215W447a</strain>
    </source>
</reference>
<name>A0A2K9BTW7_BIFBR</name>
<feature type="region of interest" description="Disordered" evidence="1">
    <location>
        <begin position="144"/>
        <end position="170"/>
    </location>
</feature>
<dbReference type="EMBL" id="CP021558">
    <property type="protein sequence ID" value="AUE02165.1"/>
    <property type="molecule type" value="Genomic_DNA"/>
</dbReference>
<organism evidence="2 3">
    <name type="scientific">Bifidobacterium breve</name>
    <dbReference type="NCBI Taxonomy" id="1685"/>
    <lineage>
        <taxon>Bacteria</taxon>
        <taxon>Bacillati</taxon>
        <taxon>Actinomycetota</taxon>
        <taxon>Actinomycetes</taxon>
        <taxon>Bifidobacteriales</taxon>
        <taxon>Bifidobacteriaceae</taxon>
        <taxon>Bifidobacterium</taxon>
    </lineage>
</organism>
<evidence type="ECO:0000256" key="1">
    <source>
        <dbReference type="SAM" id="MobiDB-lite"/>
    </source>
</evidence>
<protein>
    <submittedName>
        <fullName evidence="2">Integrase</fullName>
    </submittedName>
</protein>